<feature type="region of interest" description="Disordered" evidence="1">
    <location>
        <begin position="277"/>
        <end position="339"/>
    </location>
</feature>
<comment type="caution">
    <text evidence="2">The sequence shown here is derived from an EMBL/GenBank/DDBJ whole genome shotgun (WGS) entry which is preliminary data.</text>
</comment>
<name>A0A918WQT7_9BACT</name>
<dbReference type="EMBL" id="BMXI01000026">
    <property type="protein sequence ID" value="GHC67713.1"/>
    <property type="molecule type" value="Genomic_DNA"/>
</dbReference>
<evidence type="ECO:0000313" key="2">
    <source>
        <dbReference type="EMBL" id="GHC67713.1"/>
    </source>
</evidence>
<reference evidence="2" key="2">
    <citation type="submission" date="2020-09" db="EMBL/GenBank/DDBJ databases">
        <authorList>
            <person name="Sun Q."/>
            <person name="Kim S."/>
        </authorList>
    </citation>
    <scope>NUCLEOTIDE SEQUENCE</scope>
    <source>
        <strain evidence="2">KCTC 12988</strain>
    </source>
</reference>
<feature type="compositionally biased region" description="Polar residues" evidence="1">
    <location>
        <begin position="301"/>
        <end position="319"/>
    </location>
</feature>
<dbReference type="SUPFAM" id="SSF50494">
    <property type="entry name" value="Trypsin-like serine proteases"/>
    <property type="match status" value="1"/>
</dbReference>
<evidence type="ECO:0008006" key="4">
    <source>
        <dbReference type="Google" id="ProtNLM"/>
    </source>
</evidence>
<proteinExistence type="predicted"/>
<accession>A0A918WQT7</accession>
<dbReference type="InterPro" id="IPR009003">
    <property type="entry name" value="Peptidase_S1_PA"/>
</dbReference>
<keyword evidence="3" id="KW-1185">Reference proteome</keyword>
<dbReference type="Proteomes" id="UP000644507">
    <property type="component" value="Unassembled WGS sequence"/>
</dbReference>
<reference evidence="2" key="1">
    <citation type="journal article" date="2014" name="Int. J. Syst. Evol. Microbiol.">
        <title>Complete genome sequence of Corynebacterium casei LMG S-19264T (=DSM 44701T), isolated from a smear-ripened cheese.</title>
        <authorList>
            <consortium name="US DOE Joint Genome Institute (JGI-PGF)"/>
            <person name="Walter F."/>
            <person name="Albersmeier A."/>
            <person name="Kalinowski J."/>
            <person name="Ruckert C."/>
        </authorList>
    </citation>
    <scope>NUCLEOTIDE SEQUENCE</scope>
    <source>
        <strain evidence="2">KCTC 12988</strain>
    </source>
</reference>
<protein>
    <recommendedName>
        <fullName evidence="4">Serine protease</fullName>
    </recommendedName>
</protein>
<evidence type="ECO:0000313" key="3">
    <source>
        <dbReference type="Proteomes" id="UP000644507"/>
    </source>
</evidence>
<dbReference type="AlphaFoldDB" id="A0A918WQT7"/>
<organism evidence="2 3">
    <name type="scientific">Roseibacillus persicicus</name>
    <dbReference type="NCBI Taxonomy" id="454148"/>
    <lineage>
        <taxon>Bacteria</taxon>
        <taxon>Pseudomonadati</taxon>
        <taxon>Verrucomicrobiota</taxon>
        <taxon>Verrucomicrobiia</taxon>
        <taxon>Verrucomicrobiales</taxon>
        <taxon>Verrucomicrobiaceae</taxon>
        <taxon>Roseibacillus</taxon>
    </lineage>
</organism>
<evidence type="ECO:0000256" key="1">
    <source>
        <dbReference type="SAM" id="MobiDB-lite"/>
    </source>
</evidence>
<dbReference type="RefSeq" id="WP_189574487.1">
    <property type="nucleotide sequence ID" value="NZ_BMXI01000026.1"/>
</dbReference>
<sequence length="339" mass="37553">MIRALLVLPFLSLIGGCNPNRESVTLGEPANRALRTAELADDANRRLKTLEHQTPLTSNSLFTRYQKRSVSQWNSGWTRRIDFTGVSWSHRQAGTAVTPRHLVFAAHYPLKVGTSLTFHDRAGMVVSRKIEKLVSFRNRKEGLRADVAVALLDRALPPSIKTYRLLPPREDYSHTLPGCPVLVTEQGRRVFLHQVRSVSKNSISFTKNADYPEKLYKGLITGDSGNPSFLLVGGEPVLIETHTGGGPGSGPFYSGTELFRELERTIAELDPSYRLKTVPLDPQVAPAPPKKTPESLPRKTPTVTRVPQSPTSKPSTVNPEPNKPRLPRVRRVPPPNGSE</sequence>
<dbReference type="PROSITE" id="PS51257">
    <property type="entry name" value="PROKAR_LIPOPROTEIN"/>
    <property type="match status" value="1"/>
</dbReference>
<gene>
    <name evidence="2" type="ORF">GCM10007100_39760</name>
</gene>